<feature type="domain" description="Solute-binding protein family 3/N-terminal" evidence="2">
    <location>
        <begin position="46"/>
        <end position="248"/>
    </location>
</feature>
<evidence type="ECO:0000313" key="3">
    <source>
        <dbReference type="EMBL" id="OUR95865.1"/>
    </source>
</evidence>
<evidence type="ECO:0000256" key="1">
    <source>
        <dbReference type="ARBA" id="ARBA00022729"/>
    </source>
</evidence>
<dbReference type="PANTHER" id="PTHR35936">
    <property type="entry name" value="MEMBRANE-BOUND LYTIC MUREIN TRANSGLYCOSYLASE F"/>
    <property type="match status" value="1"/>
</dbReference>
<reference evidence="4" key="1">
    <citation type="journal article" date="2017" name="Proc. Natl. Acad. Sci. U.S.A.">
        <title>Simulation of Deepwater Horizon oil plume reveals substrate specialization within a complex community of hydrocarbon-degraders.</title>
        <authorList>
            <person name="Hu P."/>
            <person name="Dubinsky E.A."/>
            <person name="Probst A.J."/>
            <person name="Wang J."/>
            <person name="Sieber C.M.K."/>
            <person name="Tom L.M."/>
            <person name="Gardinali P."/>
            <person name="Banfield J.F."/>
            <person name="Atlas R.M."/>
            <person name="Andersen G.L."/>
        </authorList>
    </citation>
    <scope>NUCLEOTIDE SEQUENCE [LARGE SCALE GENOMIC DNA]</scope>
</reference>
<accession>A0A1Y5F9B4</accession>
<proteinExistence type="predicted"/>
<dbReference type="EMBL" id="MAAO01000007">
    <property type="protein sequence ID" value="OUR95865.1"/>
    <property type="molecule type" value="Genomic_DNA"/>
</dbReference>
<dbReference type="SUPFAM" id="SSF53850">
    <property type="entry name" value="Periplasmic binding protein-like II"/>
    <property type="match status" value="1"/>
</dbReference>
<dbReference type="InterPro" id="IPR001638">
    <property type="entry name" value="Solute-binding_3/MltF_N"/>
</dbReference>
<dbReference type="AlphaFoldDB" id="A0A1Y5F9B4"/>
<dbReference type="Pfam" id="PF00497">
    <property type="entry name" value="SBP_bac_3"/>
    <property type="match status" value="1"/>
</dbReference>
<comment type="caution">
    <text evidence="3">The sequence shown here is derived from an EMBL/GenBank/DDBJ whole genome shotgun (WGS) entry which is preliminary data.</text>
</comment>
<name>A0A1Y5F9B4_9BACT</name>
<keyword evidence="1" id="KW-0732">Signal</keyword>
<dbReference type="PANTHER" id="PTHR35936:SF25">
    <property type="entry name" value="ABC TRANSPORTER SUBSTRATE-BINDING PROTEIN"/>
    <property type="match status" value="1"/>
</dbReference>
<protein>
    <recommendedName>
        <fullName evidence="2">Solute-binding protein family 3/N-terminal domain-containing protein</fullName>
    </recommendedName>
</protein>
<dbReference type="Gene3D" id="3.40.190.10">
    <property type="entry name" value="Periplasmic binding protein-like II"/>
    <property type="match status" value="2"/>
</dbReference>
<sequence>MNVKYFLFLILINVIFYTGNSYAEESNSITPIYSVYTNAIPGLLNEDMTGAFVELNNEISKRAKINLVLNIIPPKRLRSSFHKKEVDIVFPMLTSSFDKGFIYYRSSAFYVKKDFVYTLKRKTLVSTMKQLEMAKGTIGLTRGYSYPEKLLSNSKLSFDYSPGDNQNMLKLTKNRITSLIVEEVSGIHAAKKTKVQGLVQYDPKTPLFTQDVFYAFQAKPSLIKVKNAISKAINEMKADGTLKKILRKLQP</sequence>
<gene>
    <name evidence="3" type="ORF">A9Q84_15310</name>
</gene>
<evidence type="ECO:0000313" key="4">
    <source>
        <dbReference type="Proteomes" id="UP000196531"/>
    </source>
</evidence>
<organism evidence="3 4">
    <name type="scientific">Halobacteriovorax marinus</name>
    <dbReference type="NCBI Taxonomy" id="97084"/>
    <lineage>
        <taxon>Bacteria</taxon>
        <taxon>Pseudomonadati</taxon>
        <taxon>Bdellovibrionota</taxon>
        <taxon>Bacteriovoracia</taxon>
        <taxon>Bacteriovoracales</taxon>
        <taxon>Halobacteriovoraceae</taxon>
        <taxon>Halobacteriovorax</taxon>
    </lineage>
</organism>
<dbReference type="Proteomes" id="UP000196531">
    <property type="component" value="Unassembled WGS sequence"/>
</dbReference>
<evidence type="ECO:0000259" key="2">
    <source>
        <dbReference type="Pfam" id="PF00497"/>
    </source>
</evidence>